<comment type="similarity">
    <text evidence="6">Belongs to the ABC-4 integral membrane protein family.</text>
</comment>
<evidence type="ECO:0000256" key="4">
    <source>
        <dbReference type="ARBA" id="ARBA00022989"/>
    </source>
</evidence>
<dbReference type="OrthoDB" id="9780560at2"/>
<dbReference type="PANTHER" id="PTHR30572:SF4">
    <property type="entry name" value="ABC TRANSPORTER PERMEASE YTRF"/>
    <property type="match status" value="1"/>
</dbReference>
<feature type="transmembrane region" description="Helical" evidence="7">
    <location>
        <begin position="291"/>
        <end position="318"/>
    </location>
</feature>
<comment type="subcellular location">
    <subcellularLocation>
        <location evidence="1">Cell membrane</location>
        <topology evidence="1">Multi-pass membrane protein</topology>
    </subcellularLocation>
</comment>
<evidence type="ECO:0000256" key="7">
    <source>
        <dbReference type="SAM" id="Phobius"/>
    </source>
</evidence>
<feature type="transmembrane region" description="Helical" evidence="7">
    <location>
        <begin position="383"/>
        <end position="403"/>
    </location>
</feature>
<dbReference type="Pfam" id="PF12704">
    <property type="entry name" value="MacB_PCD"/>
    <property type="match status" value="1"/>
</dbReference>
<feature type="transmembrane region" description="Helical" evidence="7">
    <location>
        <begin position="21"/>
        <end position="41"/>
    </location>
</feature>
<evidence type="ECO:0000259" key="8">
    <source>
        <dbReference type="Pfam" id="PF02687"/>
    </source>
</evidence>
<dbReference type="GO" id="GO:0005886">
    <property type="term" value="C:plasma membrane"/>
    <property type="evidence" value="ECO:0007669"/>
    <property type="project" value="UniProtKB-SubCell"/>
</dbReference>
<dbReference type="InterPro" id="IPR025857">
    <property type="entry name" value="MacB_PCD"/>
</dbReference>
<feature type="domain" description="ABC3 transporter permease C-terminal" evidence="8">
    <location>
        <begin position="301"/>
        <end position="412"/>
    </location>
</feature>
<evidence type="ECO:0000259" key="9">
    <source>
        <dbReference type="Pfam" id="PF12704"/>
    </source>
</evidence>
<dbReference type="GO" id="GO:0022857">
    <property type="term" value="F:transmembrane transporter activity"/>
    <property type="evidence" value="ECO:0007669"/>
    <property type="project" value="TreeGrafter"/>
</dbReference>
<keyword evidence="11" id="KW-1185">Reference proteome</keyword>
<reference evidence="10 11" key="1">
    <citation type="submission" date="2016-10" db="EMBL/GenBank/DDBJ databases">
        <authorList>
            <person name="de Groot N.N."/>
        </authorList>
    </citation>
    <scope>NUCLEOTIDE SEQUENCE [LARGE SCALE GENOMIC DNA]</scope>
    <source>
        <strain evidence="10 11">DSM 45434</strain>
    </source>
</reference>
<dbReference type="EMBL" id="LT629765">
    <property type="protein sequence ID" value="SDS77732.1"/>
    <property type="molecule type" value="Genomic_DNA"/>
</dbReference>
<evidence type="ECO:0000256" key="2">
    <source>
        <dbReference type="ARBA" id="ARBA00022475"/>
    </source>
</evidence>
<name>A0A1H1UYY3_9CORY</name>
<keyword evidence="5 7" id="KW-0472">Membrane</keyword>
<feature type="domain" description="MacB-like periplasmic core" evidence="9">
    <location>
        <begin position="22"/>
        <end position="260"/>
    </location>
</feature>
<dbReference type="RefSeq" id="WP_019194862.1">
    <property type="nucleotide sequence ID" value="NZ_LT629765.1"/>
</dbReference>
<protein>
    <submittedName>
        <fullName evidence="10">Putative ABC transport system permease protein</fullName>
    </submittedName>
</protein>
<dbReference type="InterPro" id="IPR003838">
    <property type="entry name" value="ABC3_permease_C"/>
</dbReference>
<proteinExistence type="inferred from homology"/>
<keyword evidence="2" id="KW-1003">Cell membrane</keyword>
<dbReference type="eggNOG" id="COG0577">
    <property type="taxonomic scope" value="Bacteria"/>
</dbReference>
<evidence type="ECO:0000256" key="1">
    <source>
        <dbReference type="ARBA" id="ARBA00004651"/>
    </source>
</evidence>
<dbReference type="Pfam" id="PF02687">
    <property type="entry name" value="FtsX"/>
    <property type="match status" value="1"/>
</dbReference>
<evidence type="ECO:0000256" key="5">
    <source>
        <dbReference type="ARBA" id="ARBA00023136"/>
    </source>
</evidence>
<dbReference type="AlphaFoldDB" id="A0A1H1UYY3"/>
<accession>A0A1H1UYY3</accession>
<dbReference type="PANTHER" id="PTHR30572">
    <property type="entry name" value="MEMBRANE COMPONENT OF TRANSPORTER-RELATED"/>
    <property type="match status" value="1"/>
</dbReference>
<evidence type="ECO:0000256" key="6">
    <source>
        <dbReference type="ARBA" id="ARBA00038076"/>
    </source>
</evidence>
<organism evidence="10 11">
    <name type="scientific">Corynebacterium timonense</name>
    <dbReference type="NCBI Taxonomy" id="441500"/>
    <lineage>
        <taxon>Bacteria</taxon>
        <taxon>Bacillati</taxon>
        <taxon>Actinomycetota</taxon>
        <taxon>Actinomycetes</taxon>
        <taxon>Mycobacteriales</taxon>
        <taxon>Corynebacteriaceae</taxon>
        <taxon>Corynebacterium</taxon>
    </lineage>
</organism>
<evidence type="ECO:0000256" key="3">
    <source>
        <dbReference type="ARBA" id="ARBA00022692"/>
    </source>
</evidence>
<dbReference type="Proteomes" id="UP000182237">
    <property type="component" value="Chromosome I"/>
</dbReference>
<evidence type="ECO:0000313" key="11">
    <source>
        <dbReference type="Proteomes" id="UP000182237"/>
    </source>
</evidence>
<gene>
    <name evidence="10" type="ORF">SAMN04488539_2370</name>
</gene>
<keyword evidence="4 7" id="KW-1133">Transmembrane helix</keyword>
<sequence length="420" mass="44760">MSLRESIRLAATSLRVNKMRAVLTLMGVIIGIAAVVAIMTLGKGMQKQLLNDLEQFGINDVFVEVSTRTNDDGPAFTGGLGDVPPSALITPAMVDDLRGYLGASISGIALDAGSDNGRITRGLNEGHARLMYTNSDYVEMQHHPITAGRLLTPEDIDGDRNVTIISPEIVATYFNGDPQSAIGQFIDADVNGRFVSLQVVGAYGRADVSSPLVGTFEDASMYVPYPAQARLGQEPVEGFRGLQIRAAEGTTTDEIRENITTWADRAYADDPDYHAAAQDTKSDVDRLNQTMALVSMVISAIGGISLLVGGIGVMNIMLVSVTERTREIGIRMALGATRRAIRTQFVTEAMMICLLGGALGVALGTAIGMLGTSFIGAMVLPPVGAALIALLFSLAIGLFFGWYPASRAARMRPIEALRYE</sequence>
<feature type="transmembrane region" description="Helical" evidence="7">
    <location>
        <begin position="349"/>
        <end position="371"/>
    </location>
</feature>
<dbReference type="STRING" id="1203190.GCA_000312345_02077"/>
<dbReference type="InterPro" id="IPR050250">
    <property type="entry name" value="Macrolide_Exporter_MacB"/>
</dbReference>
<keyword evidence="3 7" id="KW-0812">Transmembrane</keyword>
<evidence type="ECO:0000313" key="10">
    <source>
        <dbReference type="EMBL" id="SDS77732.1"/>
    </source>
</evidence>